<sequence length="327" mass="35646">MPETLTADLAAQAKGQIDAVVRDVCQHVVGQDQAVNLLVAALLAGGHVLLEDVPGTGKTRLASSLASALGLSFARVQGTPDLLPADVLGTTVYHPREEVFRFHPGPIFTQVLLFDEINRATPRTQSALLQAMAERAVTVDGEVKPLPRPFLVIATANPVESQGVFPLPEAELDRFLVQVTLGYLQEPLEMEMVKRVIAESADAPPPSPVLDADRLIQLQQLARRVFVHDDVLRYAVSLVRRTREHDQIALGASPRSAVWLVQLAQALALGAGRAFVIPDDVRTAFLPVMRHRLVFDIAWADRAEREALLQTLVAEAPVPHEREVDAP</sequence>
<reference evidence="4" key="1">
    <citation type="submission" date="2017-01" db="EMBL/GenBank/DDBJ databases">
        <authorList>
            <person name="Varghese N."/>
            <person name="Submissions S."/>
        </authorList>
    </citation>
    <scope>NUCLEOTIDE SEQUENCE [LARGE SCALE GENOMIC DNA]</scope>
    <source>
        <strain evidence="4">DSM 16176</strain>
    </source>
</reference>
<dbReference type="Pfam" id="PF17863">
    <property type="entry name" value="AAA_lid_2"/>
    <property type="match status" value="1"/>
</dbReference>
<dbReference type="GO" id="GO:0005524">
    <property type="term" value="F:ATP binding"/>
    <property type="evidence" value="ECO:0007669"/>
    <property type="project" value="InterPro"/>
</dbReference>
<dbReference type="GO" id="GO:0016887">
    <property type="term" value="F:ATP hydrolysis activity"/>
    <property type="evidence" value="ECO:0007669"/>
    <property type="project" value="InterPro"/>
</dbReference>
<dbReference type="InterPro" id="IPR011703">
    <property type="entry name" value="ATPase_AAA-3"/>
</dbReference>
<dbReference type="AlphaFoldDB" id="A0A1N7PAM4"/>
<accession>A0A1N7PAM4</accession>
<evidence type="ECO:0000313" key="4">
    <source>
        <dbReference type="Proteomes" id="UP000186156"/>
    </source>
</evidence>
<proteinExistence type="predicted"/>
<dbReference type="PANTHER" id="PTHR42759">
    <property type="entry name" value="MOXR FAMILY PROTEIN"/>
    <property type="match status" value="1"/>
</dbReference>
<gene>
    <name evidence="3" type="ORF">SAMN05421799_11263</name>
</gene>
<name>A0A1N7PAM4_9BACL</name>
<feature type="domain" description="ATPase AAA-3" evidence="1">
    <location>
        <begin position="47"/>
        <end position="177"/>
    </location>
</feature>
<dbReference type="Gene3D" id="3.40.50.300">
    <property type="entry name" value="P-loop containing nucleotide triphosphate hydrolases"/>
    <property type="match status" value="1"/>
</dbReference>
<feature type="domain" description="ChlI/MoxR AAA lid" evidence="2">
    <location>
        <begin position="240"/>
        <end position="310"/>
    </location>
</feature>
<evidence type="ECO:0000259" key="1">
    <source>
        <dbReference type="Pfam" id="PF07726"/>
    </source>
</evidence>
<dbReference type="OrthoDB" id="9808397at2"/>
<dbReference type="SUPFAM" id="SSF52540">
    <property type="entry name" value="P-loop containing nucleoside triphosphate hydrolases"/>
    <property type="match status" value="1"/>
</dbReference>
<dbReference type="PIRSF" id="PIRSF002849">
    <property type="entry name" value="AAA_ATPase_chaperone_MoxR_prd"/>
    <property type="match status" value="1"/>
</dbReference>
<dbReference type="PANTHER" id="PTHR42759:SF5">
    <property type="entry name" value="METHANOL DEHYDROGENASE REGULATOR"/>
    <property type="match status" value="1"/>
</dbReference>
<dbReference type="InterPro" id="IPR041628">
    <property type="entry name" value="ChlI/MoxR_AAA_lid"/>
</dbReference>
<dbReference type="RefSeq" id="WP_076348706.1">
    <property type="nucleotide sequence ID" value="NZ_FTOO01000012.1"/>
</dbReference>
<evidence type="ECO:0000259" key="2">
    <source>
        <dbReference type="Pfam" id="PF17863"/>
    </source>
</evidence>
<dbReference type="InterPro" id="IPR027417">
    <property type="entry name" value="P-loop_NTPase"/>
</dbReference>
<organism evidence="3 4">
    <name type="scientific">Alicyclobacillus vulcanalis</name>
    <dbReference type="NCBI Taxonomy" id="252246"/>
    <lineage>
        <taxon>Bacteria</taxon>
        <taxon>Bacillati</taxon>
        <taxon>Bacillota</taxon>
        <taxon>Bacilli</taxon>
        <taxon>Bacillales</taxon>
        <taxon>Alicyclobacillaceae</taxon>
        <taxon>Alicyclobacillus</taxon>
    </lineage>
</organism>
<keyword evidence="4" id="KW-1185">Reference proteome</keyword>
<dbReference type="Pfam" id="PF07726">
    <property type="entry name" value="AAA_3"/>
    <property type="match status" value="1"/>
</dbReference>
<dbReference type="Gene3D" id="1.10.8.80">
    <property type="entry name" value="Magnesium chelatase subunit I, C-Terminal domain"/>
    <property type="match status" value="1"/>
</dbReference>
<dbReference type="Proteomes" id="UP000186156">
    <property type="component" value="Unassembled WGS sequence"/>
</dbReference>
<dbReference type="STRING" id="252246.SAMN05421799_11263"/>
<dbReference type="InterPro" id="IPR050764">
    <property type="entry name" value="CbbQ/NirQ/NorQ/GpvN"/>
</dbReference>
<dbReference type="CDD" id="cd00009">
    <property type="entry name" value="AAA"/>
    <property type="match status" value="1"/>
</dbReference>
<evidence type="ECO:0000313" key="3">
    <source>
        <dbReference type="EMBL" id="SIT07683.1"/>
    </source>
</evidence>
<protein>
    <submittedName>
        <fullName evidence="3">MoxR-like ATPase</fullName>
    </submittedName>
</protein>
<dbReference type="EMBL" id="FTOO01000012">
    <property type="protein sequence ID" value="SIT07683.1"/>
    <property type="molecule type" value="Genomic_DNA"/>
</dbReference>